<reference evidence="2 3" key="1">
    <citation type="journal article" date="2016" name="Nat. Commun.">
        <title>Thousands of microbial genomes shed light on interconnected biogeochemical processes in an aquifer system.</title>
        <authorList>
            <person name="Anantharaman K."/>
            <person name="Brown C.T."/>
            <person name="Hug L.A."/>
            <person name="Sharon I."/>
            <person name="Castelle C.J."/>
            <person name="Probst A.J."/>
            <person name="Thomas B.C."/>
            <person name="Singh A."/>
            <person name="Wilkins M.J."/>
            <person name="Karaoz U."/>
            <person name="Brodie E.L."/>
            <person name="Williams K.H."/>
            <person name="Hubbard S.S."/>
            <person name="Banfield J.F."/>
        </authorList>
    </citation>
    <scope>NUCLEOTIDE SEQUENCE [LARGE SCALE GENOMIC DNA]</scope>
</reference>
<sequence length="141" mass="16478">MEDTMEKLLFVMFLGLMAIMIFRTSKPRLMPLGDEQAHEMLRQEGYSHCVELNELCSSRVPAWNKRGRIYFKGYIISPKTLEQGKVDTEIVLKFSTWFDDGNYTMDYNHNWFLIHSRDIPKLLWQEGLKLGPSTEIREGGA</sequence>
<evidence type="ECO:0000256" key="1">
    <source>
        <dbReference type="SAM" id="Phobius"/>
    </source>
</evidence>
<comment type="caution">
    <text evidence="2">The sequence shown here is derived from an EMBL/GenBank/DDBJ whole genome shotgun (WGS) entry which is preliminary data.</text>
</comment>
<organism evidence="2 3">
    <name type="scientific">Candidatus Adlerbacteria bacterium RIFCSPHIGHO2_02_FULL_52_17</name>
    <dbReference type="NCBI Taxonomy" id="1797240"/>
    <lineage>
        <taxon>Bacteria</taxon>
        <taxon>Candidatus Adleribacteriota</taxon>
    </lineage>
</organism>
<dbReference type="EMBL" id="MEWU01000036">
    <property type="protein sequence ID" value="OGC82790.1"/>
    <property type="molecule type" value="Genomic_DNA"/>
</dbReference>
<feature type="transmembrane region" description="Helical" evidence="1">
    <location>
        <begin position="6"/>
        <end position="22"/>
    </location>
</feature>
<dbReference type="STRING" id="1797240.A3D68_00230"/>
<evidence type="ECO:0000313" key="2">
    <source>
        <dbReference type="EMBL" id="OGC82790.1"/>
    </source>
</evidence>
<name>A0A1F4XMD9_9BACT</name>
<proteinExistence type="predicted"/>
<dbReference type="Proteomes" id="UP000177564">
    <property type="component" value="Unassembled WGS sequence"/>
</dbReference>
<dbReference type="AlphaFoldDB" id="A0A1F4XMD9"/>
<keyword evidence="1" id="KW-1133">Transmembrane helix</keyword>
<keyword evidence="1" id="KW-0812">Transmembrane</keyword>
<evidence type="ECO:0000313" key="3">
    <source>
        <dbReference type="Proteomes" id="UP000177564"/>
    </source>
</evidence>
<protein>
    <submittedName>
        <fullName evidence="2">Uncharacterized protein</fullName>
    </submittedName>
</protein>
<keyword evidence="1" id="KW-0472">Membrane</keyword>
<accession>A0A1F4XMD9</accession>
<gene>
    <name evidence="2" type="ORF">A3D68_00230</name>
</gene>